<accession>A0AAP0JQT1</accession>
<sequence>MQFSDGCCWPHLEDLNIWESRIRVGQFLFTHLAMKWKKNDDDSENNDYVEAAGALEGPPNLQDLSFLNLFQNLWLL</sequence>
<dbReference type="AlphaFoldDB" id="A0AAP0JQT1"/>
<organism evidence="1 2">
    <name type="scientific">Stephania japonica</name>
    <dbReference type="NCBI Taxonomy" id="461633"/>
    <lineage>
        <taxon>Eukaryota</taxon>
        <taxon>Viridiplantae</taxon>
        <taxon>Streptophyta</taxon>
        <taxon>Embryophyta</taxon>
        <taxon>Tracheophyta</taxon>
        <taxon>Spermatophyta</taxon>
        <taxon>Magnoliopsida</taxon>
        <taxon>Ranunculales</taxon>
        <taxon>Menispermaceae</taxon>
        <taxon>Menispermoideae</taxon>
        <taxon>Cissampelideae</taxon>
        <taxon>Stephania</taxon>
    </lineage>
</organism>
<evidence type="ECO:0000313" key="1">
    <source>
        <dbReference type="EMBL" id="KAK9138224.1"/>
    </source>
</evidence>
<gene>
    <name evidence="1" type="ORF">Sjap_008818</name>
</gene>
<evidence type="ECO:0000313" key="2">
    <source>
        <dbReference type="Proteomes" id="UP001417504"/>
    </source>
</evidence>
<proteinExistence type="predicted"/>
<dbReference type="Proteomes" id="UP001417504">
    <property type="component" value="Unassembled WGS sequence"/>
</dbReference>
<protein>
    <submittedName>
        <fullName evidence="1">Uncharacterized protein</fullName>
    </submittedName>
</protein>
<dbReference type="EMBL" id="JBBNAE010000003">
    <property type="protein sequence ID" value="KAK9138224.1"/>
    <property type="molecule type" value="Genomic_DNA"/>
</dbReference>
<name>A0AAP0JQT1_9MAGN</name>
<keyword evidence="2" id="KW-1185">Reference proteome</keyword>
<comment type="caution">
    <text evidence="1">The sequence shown here is derived from an EMBL/GenBank/DDBJ whole genome shotgun (WGS) entry which is preliminary data.</text>
</comment>
<reference evidence="1 2" key="1">
    <citation type="submission" date="2024-01" db="EMBL/GenBank/DDBJ databases">
        <title>Genome assemblies of Stephania.</title>
        <authorList>
            <person name="Yang L."/>
        </authorList>
    </citation>
    <scope>NUCLEOTIDE SEQUENCE [LARGE SCALE GENOMIC DNA]</scope>
    <source>
        <strain evidence="1">QJT</strain>
        <tissue evidence="1">Leaf</tissue>
    </source>
</reference>